<accession>A0ABT7F808</accession>
<organism evidence="1 2">
    <name type="scientific">Pseudodonghicola flavimaris</name>
    <dbReference type="NCBI Taxonomy" id="3050036"/>
    <lineage>
        <taxon>Bacteria</taxon>
        <taxon>Pseudomonadati</taxon>
        <taxon>Pseudomonadota</taxon>
        <taxon>Alphaproteobacteria</taxon>
        <taxon>Rhodobacterales</taxon>
        <taxon>Paracoccaceae</taxon>
        <taxon>Pseudodonghicola</taxon>
    </lineage>
</organism>
<dbReference type="InterPro" id="IPR021251">
    <property type="entry name" value="DUF2793"/>
</dbReference>
<dbReference type="Pfam" id="PF10983">
    <property type="entry name" value="DUF2793"/>
    <property type="match status" value="1"/>
</dbReference>
<name>A0ABT7F808_9RHOB</name>
<dbReference type="RefSeq" id="WP_284483272.1">
    <property type="nucleotide sequence ID" value="NZ_JASNJD010000031.1"/>
</dbReference>
<evidence type="ECO:0000313" key="2">
    <source>
        <dbReference type="Proteomes" id="UP001243757"/>
    </source>
</evidence>
<dbReference type="Proteomes" id="UP001243757">
    <property type="component" value="Unassembled WGS sequence"/>
</dbReference>
<keyword evidence="2" id="KW-1185">Reference proteome</keyword>
<protein>
    <submittedName>
        <fullName evidence="1">DUF2793 domain-containing protein</fullName>
    </submittedName>
</protein>
<evidence type="ECO:0000313" key="1">
    <source>
        <dbReference type="EMBL" id="MDK3020753.1"/>
    </source>
</evidence>
<sequence length="328" mass="33034">MSDSTPILALPFLVPNQAQPFVTHNGALRRLDVLVQLSVAAFGAETPPELPEEGVVYALGPAPVGDWAGQGQMLAARTDTGWMFIAPVPGWRGWSRQTAELRIWDGTAWVLPRAAPDQLDGIGIGTDHDPVNRLAVKAAATLLSHAGAGHQLKINKAAAGDTASLLFQSGWTGHAELGLAGGTDWSLKVSPDGSSWIEALSVAAASGRLRVPALTVGGAGIGGAGIGLADGAAAQIDPGPPTGFALLSARPDGGPAGTDLGALVHFACASPPAIQPLYAGALTETTTGALTGSSGPAGRLILSAAADGQLYVENRSGAALTVSLHLLG</sequence>
<reference evidence="1 2" key="1">
    <citation type="submission" date="2023-05" db="EMBL/GenBank/DDBJ databases">
        <title>Pseudodonghicola sp. nov.</title>
        <authorList>
            <person name="Huang J."/>
        </authorList>
    </citation>
    <scope>NUCLEOTIDE SEQUENCE [LARGE SCALE GENOMIC DNA]</scope>
    <source>
        <strain evidence="1 2">IC7</strain>
    </source>
</reference>
<dbReference type="EMBL" id="JASNJD010000031">
    <property type="protein sequence ID" value="MDK3020753.1"/>
    <property type="molecule type" value="Genomic_DNA"/>
</dbReference>
<comment type="caution">
    <text evidence="1">The sequence shown here is derived from an EMBL/GenBank/DDBJ whole genome shotgun (WGS) entry which is preliminary data.</text>
</comment>
<proteinExistence type="predicted"/>
<gene>
    <name evidence="1" type="ORF">QO033_24015</name>
</gene>